<dbReference type="STRING" id="1470563.SAMN05444000_10259"/>
<dbReference type="PANTHER" id="PTHR21064:SF6">
    <property type="entry name" value="AMINOGLYCOSIDE PHOSPHOTRANSFERASE DOMAIN-CONTAINING PROTEIN"/>
    <property type="match status" value="1"/>
</dbReference>
<dbReference type="RefSeq" id="WP_073248827.1">
    <property type="nucleotide sequence ID" value="NZ_FQZQ01000002.1"/>
</dbReference>
<comment type="similarity">
    <text evidence="1">Belongs to the pseudomonas-type ThrB family.</text>
</comment>
<dbReference type="EMBL" id="FQZQ01000002">
    <property type="protein sequence ID" value="SHI60033.1"/>
    <property type="molecule type" value="Genomic_DNA"/>
</dbReference>
<organism evidence="3 4">
    <name type="scientific">Shimia gijangensis</name>
    <dbReference type="NCBI Taxonomy" id="1470563"/>
    <lineage>
        <taxon>Bacteria</taxon>
        <taxon>Pseudomonadati</taxon>
        <taxon>Pseudomonadota</taxon>
        <taxon>Alphaproteobacteria</taxon>
        <taxon>Rhodobacterales</taxon>
        <taxon>Roseobacteraceae</taxon>
    </lineage>
</organism>
<dbReference type="Gene3D" id="3.90.1200.10">
    <property type="match status" value="1"/>
</dbReference>
<evidence type="ECO:0000259" key="2">
    <source>
        <dbReference type="Pfam" id="PF01636"/>
    </source>
</evidence>
<name>A0A1M6CGI5_9RHOB</name>
<dbReference type="SUPFAM" id="SSF56112">
    <property type="entry name" value="Protein kinase-like (PK-like)"/>
    <property type="match status" value="1"/>
</dbReference>
<protein>
    <submittedName>
        <fullName evidence="3">Ser/Thr protein kinase RdoA involved in Cpx stress response, MazF antagonist</fullName>
    </submittedName>
</protein>
<dbReference type="GO" id="GO:0019202">
    <property type="term" value="F:amino acid kinase activity"/>
    <property type="evidence" value="ECO:0007669"/>
    <property type="project" value="TreeGrafter"/>
</dbReference>
<accession>A0A1M6CGI5</accession>
<dbReference type="OrthoDB" id="241498at2"/>
<proteinExistence type="inferred from homology"/>
<keyword evidence="4" id="KW-1185">Reference proteome</keyword>
<feature type="domain" description="Aminoglycoside phosphotransferase" evidence="2">
    <location>
        <begin position="18"/>
        <end position="256"/>
    </location>
</feature>
<dbReference type="InterPro" id="IPR050249">
    <property type="entry name" value="Pseudomonas-type_ThrB"/>
</dbReference>
<gene>
    <name evidence="3" type="ORF">SAMN05444000_10259</name>
</gene>
<dbReference type="Proteomes" id="UP000183982">
    <property type="component" value="Unassembled WGS sequence"/>
</dbReference>
<evidence type="ECO:0000313" key="3">
    <source>
        <dbReference type="EMBL" id="SHI60033.1"/>
    </source>
</evidence>
<keyword evidence="3" id="KW-0808">Transferase</keyword>
<dbReference type="PANTHER" id="PTHR21064">
    <property type="entry name" value="AMINOGLYCOSIDE PHOSPHOTRANSFERASE DOMAIN-CONTAINING PROTEIN-RELATED"/>
    <property type="match status" value="1"/>
</dbReference>
<dbReference type="AlphaFoldDB" id="A0A1M6CGI5"/>
<evidence type="ECO:0000256" key="1">
    <source>
        <dbReference type="ARBA" id="ARBA00038240"/>
    </source>
</evidence>
<reference evidence="4" key="1">
    <citation type="submission" date="2016-11" db="EMBL/GenBank/DDBJ databases">
        <authorList>
            <person name="Varghese N."/>
            <person name="Submissions S."/>
        </authorList>
    </citation>
    <scope>NUCLEOTIDE SEQUENCE [LARGE SCALE GENOMIC DNA]</scope>
    <source>
        <strain evidence="4">DSM 100564</strain>
    </source>
</reference>
<dbReference type="Gene3D" id="3.30.200.20">
    <property type="entry name" value="Phosphorylase Kinase, domain 1"/>
    <property type="match status" value="1"/>
</dbReference>
<dbReference type="Pfam" id="PF01636">
    <property type="entry name" value="APH"/>
    <property type="match status" value="1"/>
</dbReference>
<dbReference type="InterPro" id="IPR011009">
    <property type="entry name" value="Kinase-like_dom_sf"/>
</dbReference>
<dbReference type="InterPro" id="IPR002575">
    <property type="entry name" value="Aminoglycoside_PTrfase"/>
</dbReference>
<evidence type="ECO:0000313" key="4">
    <source>
        <dbReference type="Proteomes" id="UP000183982"/>
    </source>
</evidence>
<sequence length="310" mass="34847">MNAHVQKALAFWDMEGAITILAAQRENHVYRVDHNGATCALRFHRPGYRTEDELLSELHWCQHLADQGLTVPRPQPDRTGALLRQIGETYVSVLPWLSGVPIGEGSEITGDPQQLARQVGQEMARLHQITDLWQRPATFTRPDWAMDALVGDTPLWGPFWEHPDLTSDQVALLQQARAAARRDSALLDHDTGLIHADMLAENLLVDGDRLGLLDFDDSVTGYRAFELATFLLRYSERPDFADLCAALTDGYAARRRIDAPELDLALLLRALTYVGWIIPRRKEPGGDVRSKRMIAHATRLAQSYLERSPS</sequence>
<keyword evidence="3" id="KW-0418">Kinase</keyword>